<dbReference type="Proteomes" id="UP000789366">
    <property type="component" value="Unassembled WGS sequence"/>
</dbReference>
<dbReference type="EMBL" id="CAJVPW010000954">
    <property type="protein sequence ID" value="CAG8470675.1"/>
    <property type="molecule type" value="Genomic_DNA"/>
</dbReference>
<organism evidence="1 2">
    <name type="scientific">Cetraspora pellucida</name>
    <dbReference type="NCBI Taxonomy" id="1433469"/>
    <lineage>
        <taxon>Eukaryota</taxon>
        <taxon>Fungi</taxon>
        <taxon>Fungi incertae sedis</taxon>
        <taxon>Mucoromycota</taxon>
        <taxon>Glomeromycotina</taxon>
        <taxon>Glomeromycetes</taxon>
        <taxon>Diversisporales</taxon>
        <taxon>Gigasporaceae</taxon>
        <taxon>Cetraspora</taxon>
    </lineage>
</organism>
<accession>A0ACA9KFA9</accession>
<name>A0ACA9KFA9_9GLOM</name>
<comment type="caution">
    <text evidence="1">The sequence shown here is derived from an EMBL/GenBank/DDBJ whole genome shotgun (WGS) entry which is preliminary data.</text>
</comment>
<sequence length="510" mass="57630">MTTSDINTDTTTNHINFSRKTSIPRSASNSSISSTEKDALQTPRRILLLAIGSMGDVLPFINLGVGFSRRGHEVIVAANSRFKELIEKKGFEFREIKWDMIHEWEHTDAGKRMVRYSSNSILGVPFTFSFLKQGFKKSYEDAENALRDVDFVLLGTGSTYMYPECIIRNIPVAYIMFYPYASSKNYTGAVYGRSFDSLQWLPFELNVTIWKTVDVFAARWSDVGLLPIYNQRLTELGLPTVERLPWLPGGAFEANKIPVLHVSNKNLIKIPPNPNNPLEKQFDYPFLSINEELEYFDPPSELVDFLRKGRRPIYFGYGSMHSFSDADSRVRLWIEVMKKLPVNQRALFSGVSTVKNSELDKFIQAGRVFLVGHVPHSWLFRYVACVVHHAGAGTTHTVVRAGVPSITVPHFADQPWWASILHRHGLSVNAGIPASTITADKLYRALLDTLTDKELIERAAEMGLKVRKSKAHCPVAKIVKYVENYWDSMNWDDLSLEGDGSKSSASSESF</sequence>
<evidence type="ECO:0000313" key="1">
    <source>
        <dbReference type="EMBL" id="CAG8470675.1"/>
    </source>
</evidence>
<evidence type="ECO:0000313" key="2">
    <source>
        <dbReference type="Proteomes" id="UP000789366"/>
    </source>
</evidence>
<gene>
    <name evidence="1" type="ORF">SPELUC_LOCUS1680</name>
</gene>
<protein>
    <submittedName>
        <fullName evidence="1">4553_t:CDS:1</fullName>
    </submittedName>
</protein>
<keyword evidence="2" id="KW-1185">Reference proteome</keyword>
<proteinExistence type="predicted"/>
<reference evidence="1" key="1">
    <citation type="submission" date="2021-06" db="EMBL/GenBank/DDBJ databases">
        <authorList>
            <person name="Kallberg Y."/>
            <person name="Tangrot J."/>
            <person name="Rosling A."/>
        </authorList>
    </citation>
    <scope>NUCLEOTIDE SEQUENCE</scope>
    <source>
        <strain evidence="1">28 12/20/2015</strain>
    </source>
</reference>